<reference evidence="1 2" key="1">
    <citation type="submission" date="2020-07" db="EMBL/GenBank/DDBJ databases">
        <title>The yeast mating-type switching endonuclease HO is a domesticated member of an unorthodox homing genetic element family.</title>
        <authorList>
            <person name="Coughlan A.Y."/>
            <person name="Lombardi L."/>
            <person name="Braun-Galleani S."/>
            <person name="Martos A.R."/>
            <person name="Galeote V."/>
            <person name="Bigey F."/>
            <person name="Dequin S."/>
            <person name="Byrne K.P."/>
            <person name="Wolfe K.H."/>
        </authorList>
    </citation>
    <scope>NUCLEOTIDE SEQUENCE [LARGE SCALE GENOMIC DNA]</scope>
    <source>
        <strain evidence="1 2">NRRL Y-6702</strain>
    </source>
</reference>
<keyword evidence="2" id="KW-1185">Reference proteome</keyword>
<dbReference type="RefSeq" id="XP_037145339.1">
    <property type="nucleotide sequence ID" value="XM_037289444.1"/>
</dbReference>
<dbReference type="GeneID" id="59237372"/>
<proteinExistence type="predicted"/>
<accession>A0A7H9B568</accession>
<evidence type="ECO:0000313" key="1">
    <source>
        <dbReference type="EMBL" id="QLG73613.1"/>
    </source>
</evidence>
<dbReference type="KEGG" id="zmk:HG535_0F01240"/>
<protein>
    <submittedName>
        <fullName evidence="1">Uncharacterized protein</fullName>
    </submittedName>
</protein>
<dbReference type="Proteomes" id="UP000509704">
    <property type="component" value="Chromosome 6"/>
</dbReference>
<organism evidence="1 2">
    <name type="scientific">Zygotorulaspora mrakii</name>
    <name type="common">Zygosaccharomyces mrakii</name>
    <dbReference type="NCBI Taxonomy" id="42260"/>
    <lineage>
        <taxon>Eukaryota</taxon>
        <taxon>Fungi</taxon>
        <taxon>Dikarya</taxon>
        <taxon>Ascomycota</taxon>
        <taxon>Saccharomycotina</taxon>
        <taxon>Saccharomycetes</taxon>
        <taxon>Saccharomycetales</taxon>
        <taxon>Saccharomycetaceae</taxon>
        <taxon>Zygotorulaspora</taxon>
    </lineage>
</organism>
<dbReference type="AlphaFoldDB" id="A0A7H9B568"/>
<sequence length="298" mass="34275">MSKRLSFLQDHCLLLTLGLFHRSVSPPNELLWTRNIASELSKICNILYARNTFSYRANSVARHQPTLDLVLSSSNVTRLAKIIFNLRGIKLNENEIETTPILNPVEESIDSVTEYRELDSVYESLKQQWNIASHREGYGKSALQPLISVSSLFFNKRPVEAAYSATNELIPLSRSPGLQSDCVTTNPQTSTFFQVDEFAQNAKQSEFHHPELQQMQKGSNFMLDDAARHFHDYIGQCKKFNHHQYLALTPKLYYNYDSFPVGLKKWLHDIDRLDMSFKDKRAQSDRLDILLHGFKGFG</sequence>
<gene>
    <name evidence="1" type="ORF">HG535_0F01240</name>
</gene>
<name>A0A7H9B568_ZYGMR</name>
<dbReference type="OrthoDB" id="4038219at2759"/>
<evidence type="ECO:0000313" key="2">
    <source>
        <dbReference type="Proteomes" id="UP000509704"/>
    </source>
</evidence>
<dbReference type="EMBL" id="CP058609">
    <property type="protein sequence ID" value="QLG73613.1"/>
    <property type="molecule type" value="Genomic_DNA"/>
</dbReference>